<feature type="compositionally biased region" description="Polar residues" evidence="1">
    <location>
        <begin position="63"/>
        <end position="80"/>
    </location>
</feature>
<dbReference type="OrthoDB" id="2496225at2759"/>
<comment type="caution">
    <text evidence="3">The sequence shown here is derived from an EMBL/GenBank/DDBJ whole genome shotgun (WGS) entry which is preliminary data.</text>
</comment>
<feature type="region of interest" description="Disordered" evidence="1">
    <location>
        <begin position="45"/>
        <end position="80"/>
    </location>
</feature>
<feature type="region of interest" description="Disordered" evidence="1">
    <location>
        <begin position="183"/>
        <end position="266"/>
    </location>
</feature>
<evidence type="ECO:0000313" key="3">
    <source>
        <dbReference type="EMBL" id="KAA1114417.1"/>
    </source>
</evidence>
<feature type="compositionally biased region" description="Polar residues" evidence="1">
    <location>
        <begin position="184"/>
        <end position="207"/>
    </location>
</feature>
<evidence type="ECO:0000256" key="1">
    <source>
        <dbReference type="SAM" id="MobiDB-lite"/>
    </source>
</evidence>
<accession>A0A5B0QMD7</accession>
<feature type="signal peptide" evidence="2">
    <location>
        <begin position="1"/>
        <end position="25"/>
    </location>
</feature>
<keyword evidence="2" id="KW-0732">Signal</keyword>
<dbReference type="Proteomes" id="UP000324748">
    <property type="component" value="Unassembled WGS sequence"/>
</dbReference>
<feature type="region of interest" description="Disordered" evidence="1">
    <location>
        <begin position="437"/>
        <end position="460"/>
    </location>
</feature>
<proteinExistence type="predicted"/>
<dbReference type="EMBL" id="VSWC01000014">
    <property type="protein sequence ID" value="KAA1114417.1"/>
    <property type="molecule type" value="Genomic_DNA"/>
</dbReference>
<keyword evidence="4" id="KW-1185">Reference proteome</keyword>
<feature type="chain" id="PRO_5023050150" evidence="2">
    <location>
        <begin position="26"/>
        <end position="685"/>
    </location>
</feature>
<evidence type="ECO:0000256" key="2">
    <source>
        <dbReference type="SAM" id="SignalP"/>
    </source>
</evidence>
<evidence type="ECO:0000313" key="4">
    <source>
        <dbReference type="Proteomes" id="UP000324748"/>
    </source>
</evidence>
<dbReference type="AlphaFoldDB" id="A0A5B0QMD7"/>
<dbReference type="PROSITE" id="PS51257">
    <property type="entry name" value="PROKAR_LIPOPROTEIN"/>
    <property type="match status" value="1"/>
</dbReference>
<gene>
    <name evidence="3" type="ORF">PGT21_008168</name>
</gene>
<feature type="compositionally biased region" description="Basic and acidic residues" evidence="1">
    <location>
        <begin position="214"/>
        <end position="244"/>
    </location>
</feature>
<sequence>MIQKKNPSFFGIGFLLLACLPQGSSIFANPLEEIFQGHDVLQAGQDNPHGLLTNHLSTEPRDSQQVPSSIEPQRSEQHPSIQKQLIVDNEWLNQLGFLHSHPGLPAGNLPDMIEAPVSDQEPNGLHNQHSAGMISSAISSPSDHHQIRVEDYLEQGLVEFAANEYPSQLQHFLFQSPTIPPNSPTLTTLASESNPSWENQPFGSASSFLGGHASMDRSPKMHEEPNKDDRVPRKRQSFDHERLTPQHPKKSKKTSMKKDGSITQEPSFSIINSADNYLTPSSTLQRLERKPAIKYEKIIGANRQSWKLVDLTQTKAILDVPEHSTIMNGKPEWERVTRLDIFGLDLKPYGYVHTLKFPGERRWKKNDFLETDVLHKSGFWRSLATTNRDLPVLVQEAINPSVSPLHKTLEKSRNLLEEIFFRDGQFLLALTSKSKSKNDLHTQQQQKEEGTVDIKDESKRSQLRSHQQHQLLEWLIKLFGIGMGSPTLLFEMFELDQPYDSDDQLIRFQEMLYEYLRIEEPKSEYMICNLNPISPHEQRKVSHAGALKTQVALNALGIYYKYSNRAQWEMMFESDADFVNFFGFLKIYEINRMAHRVFGYFSQWAALSFFPWELRKLDFGRMVVGGGDRDSRAIDNGLQRFRRVAQNPRWKNLEKHFVELRLVHHDQLLIQAITPATNLMFCSQP</sequence>
<name>A0A5B0QMD7_PUCGR</name>
<organism evidence="3 4">
    <name type="scientific">Puccinia graminis f. sp. tritici</name>
    <dbReference type="NCBI Taxonomy" id="56615"/>
    <lineage>
        <taxon>Eukaryota</taxon>
        <taxon>Fungi</taxon>
        <taxon>Dikarya</taxon>
        <taxon>Basidiomycota</taxon>
        <taxon>Pucciniomycotina</taxon>
        <taxon>Pucciniomycetes</taxon>
        <taxon>Pucciniales</taxon>
        <taxon>Pucciniaceae</taxon>
        <taxon>Puccinia</taxon>
    </lineage>
</organism>
<protein>
    <submittedName>
        <fullName evidence="3">Uncharacterized protein</fullName>
    </submittedName>
</protein>
<reference evidence="3 4" key="1">
    <citation type="submission" date="2019-05" db="EMBL/GenBank/DDBJ databases">
        <title>Emergence of the Ug99 lineage of the wheat stem rust pathogen through somatic hybridization.</title>
        <authorList>
            <person name="Li F."/>
            <person name="Upadhyaya N.M."/>
            <person name="Sperschneider J."/>
            <person name="Matny O."/>
            <person name="Nguyen-Phuc H."/>
            <person name="Mago R."/>
            <person name="Raley C."/>
            <person name="Miller M.E."/>
            <person name="Silverstein K.A.T."/>
            <person name="Henningsen E."/>
            <person name="Hirsch C.D."/>
            <person name="Visser B."/>
            <person name="Pretorius Z.A."/>
            <person name="Steffenson B.J."/>
            <person name="Schwessinger B."/>
            <person name="Dodds P.N."/>
            <person name="Figueroa M."/>
        </authorList>
    </citation>
    <scope>NUCLEOTIDE SEQUENCE [LARGE SCALE GENOMIC DNA]</scope>
    <source>
        <strain evidence="3">21-0</strain>
    </source>
</reference>